<sequence>MIWCGEVGWLSITDKGAVTGRYMESDCSGEITIGGGLTTSSIAQVVQGSSKRWQKPPLLERKGRFANADDGKQVAKPGRLNQVLPTGKRTSELSFVADLRPSSILLKFTVGFEPLWLVSEVMNMQQTMILQHAILFELPSHVDTKPHEEVRTQLLVGQVVRRPQCVNKDHGPHNDAGKVELISCIDTIGDVRLENAHLVSMPSLGRQDVVLHDSAIDPRVGSKVFLSPLSIHFVSPLIFRLQEMVKDLILLH</sequence>
<proteinExistence type="predicted"/>
<dbReference type="Proteomes" id="UP001141806">
    <property type="component" value="Unassembled WGS sequence"/>
</dbReference>
<evidence type="ECO:0000313" key="2">
    <source>
        <dbReference type="Proteomes" id="UP001141806"/>
    </source>
</evidence>
<evidence type="ECO:0000313" key="1">
    <source>
        <dbReference type="EMBL" id="KAJ4955745.1"/>
    </source>
</evidence>
<organism evidence="1 2">
    <name type="scientific">Protea cynaroides</name>
    <dbReference type="NCBI Taxonomy" id="273540"/>
    <lineage>
        <taxon>Eukaryota</taxon>
        <taxon>Viridiplantae</taxon>
        <taxon>Streptophyta</taxon>
        <taxon>Embryophyta</taxon>
        <taxon>Tracheophyta</taxon>
        <taxon>Spermatophyta</taxon>
        <taxon>Magnoliopsida</taxon>
        <taxon>Proteales</taxon>
        <taxon>Proteaceae</taxon>
        <taxon>Protea</taxon>
    </lineage>
</organism>
<accession>A0A9Q0JYX3</accession>
<reference evidence="1" key="1">
    <citation type="journal article" date="2023" name="Plant J.">
        <title>The genome of the king protea, Protea cynaroides.</title>
        <authorList>
            <person name="Chang J."/>
            <person name="Duong T.A."/>
            <person name="Schoeman C."/>
            <person name="Ma X."/>
            <person name="Roodt D."/>
            <person name="Barker N."/>
            <person name="Li Z."/>
            <person name="Van de Peer Y."/>
            <person name="Mizrachi E."/>
        </authorList>
    </citation>
    <scope>NUCLEOTIDE SEQUENCE</scope>
    <source>
        <tissue evidence="1">Young leaves</tissue>
    </source>
</reference>
<name>A0A9Q0JYX3_9MAGN</name>
<dbReference type="EMBL" id="JAMYWD010000011">
    <property type="protein sequence ID" value="KAJ4955745.1"/>
    <property type="molecule type" value="Genomic_DNA"/>
</dbReference>
<keyword evidence="2" id="KW-1185">Reference proteome</keyword>
<dbReference type="AlphaFoldDB" id="A0A9Q0JYX3"/>
<comment type="caution">
    <text evidence="1">The sequence shown here is derived from an EMBL/GenBank/DDBJ whole genome shotgun (WGS) entry which is preliminary data.</text>
</comment>
<protein>
    <submittedName>
        <fullName evidence="1">Uncharacterized protein</fullName>
    </submittedName>
</protein>
<gene>
    <name evidence="1" type="ORF">NE237_012528</name>
</gene>